<name>A0A9Q8P8F1_PASFU</name>
<feature type="compositionally biased region" description="Basic residues" evidence="6">
    <location>
        <begin position="30"/>
        <end position="48"/>
    </location>
</feature>
<evidence type="ECO:0000256" key="5">
    <source>
        <dbReference type="RuleBase" id="RU364054"/>
    </source>
</evidence>
<protein>
    <recommendedName>
        <fullName evidence="2 5">Proline dehydrogenase</fullName>
        <ecNumber evidence="2 5">1.5.5.2</ecNumber>
    </recommendedName>
</protein>
<dbReference type="EC" id="1.5.5.2" evidence="2 5"/>
<comment type="cofactor">
    <cofactor evidence="5">
        <name>FAD</name>
        <dbReference type="ChEBI" id="CHEBI:57692"/>
    </cofactor>
</comment>
<feature type="domain" description="Proline dehydrogenase" evidence="7">
    <location>
        <begin position="156"/>
        <end position="466"/>
    </location>
</feature>
<dbReference type="Proteomes" id="UP000756132">
    <property type="component" value="Chromosome 4"/>
</dbReference>
<dbReference type="InterPro" id="IPR002872">
    <property type="entry name" value="Proline_DH_dom"/>
</dbReference>
<keyword evidence="4 5" id="KW-0642">Proline metabolism</keyword>
<comment type="similarity">
    <text evidence="1 5">Belongs to the proline oxidase family.</text>
</comment>
<evidence type="ECO:0000313" key="8">
    <source>
        <dbReference type="EMBL" id="UJO16816.1"/>
    </source>
</evidence>
<reference evidence="8" key="1">
    <citation type="submission" date="2021-12" db="EMBL/GenBank/DDBJ databases">
        <authorList>
            <person name="Zaccaron A."/>
            <person name="Stergiopoulos I."/>
        </authorList>
    </citation>
    <scope>NUCLEOTIDE SEQUENCE</scope>
    <source>
        <strain evidence="8">Race5_Kim</strain>
    </source>
</reference>
<dbReference type="GO" id="GO:0004657">
    <property type="term" value="F:proline dehydrogenase activity"/>
    <property type="evidence" value="ECO:0007669"/>
    <property type="project" value="UniProtKB-EC"/>
</dbReference>
<keyword evidence="5" id="KW-0274">FAD</keyword>
<sequence>MSARVLRLERCTAPAKSTQLVCRTQSSLPSKRRQHTHHSPRRRLHSTSHHGNAATLPIATPSPVTTTATEASAPSITTVAPLGNLPLNQVLRTWLITSISSNPALMGASTKMLQAMLNSKNPVLDVEKNPLMRAILMETFYKQFCIGSNKEEITRNVAAVQQQGYGGVILEYALEVLADAKSDEAADIAKWRQAMLDTVDITAPGSYFAFKWSGLGPAAMRRMKNEEEPSKEMAEAMHTVTQAALAKDVALLPAAEETWTLNGFHKWSLDLMREYNTKGKAVVFSTYQAYLKQNTDHLARHMEMAKAENFTLGVKLVRGAYMHSEKRDLIWPTIDATHHAYDTVTSAMVHRQYNDLLRPSGKDTAFPDVELVVASHNAATVQKAQAWRQAQATRGEDLTPLVYVQLQGMADEVSATLVANAKANEGKTNAVQEKVYKYCNWGTMKECLNYLIRRAAENKDAAGRTNDTRLAMQSELTRRFKAGVGLS</sequence>
<dbReference type="PANTHER" id="PTHR13914">
    <property type="entry name" value="PROLINE OXIDASE"/>
    <property type="match status" value="1"/>
</dbReference>
<reference evidence="8" key="2">
    <citation type="journal article" date="2022" name="Microb. Genom.">
        <title>A chromosome-scale genome assembly of the tomato pathogen Cladosporium fulvum reveals a compartmentalized genome architecture and the presence of a dispensable chromosome.</title>
        <authorList>
            <person name="Zaccaron A.Z."/>
            <person name="Chen L.H."/>
            <person name="Samaras A."/>
            <person name="Stergiopoulos I."/>
        </authorList>
    </citation>
    <scope>NUCLEOTIDE SEQUENCE</scope>
    <source>
        <strain evidence="8">Race5_Kim</strain>
    </source>
</reference>
<dbReference type="GO" id="GO:0071949">
    <property type="term" value="F:FAD binding"/>
    <property type="evidence" value="ECO:0007669"/>
    <property type="project" value="TreeGrafter"/>
</dbReference>
<evidence type="ECO:0000259" key="7">
    <source>
        <dbReference type="Pfam" id="PF01619"/>
    </source>
</evidence>
<dbReference type="PANTHER" id="PTHR13914:SF0">
    <property type="entry name" value="PROLINE DEHYDROGENASE 1, MITOCHONDRIAL"/>
    <property type="match status" value="1"/>
</dbReference>
<comment type="catalytic activity">
    <reaction evidence="5">
        <text>L-proline + a quinone = (S)-1-pyrroline-5-carboxylate + a quinol + H(+)</text>
        <dbReference type="Rhea" id="RHEA:23784"/>
        <dbReference type="ChEBI" id="CHEBI:15378"/>
        <dbReference type="ChEBI" id="CHEBI:17388"/>
        <dbReference type="ChEBI" id="CHEBI:24646"/>
        <dbReference type="ChEBI" id="CHEBI:60039"/>
        <dbReference type="ChEBI" id="CHEBI:132124"/>
        <dbReference type="EC" id="1.5.5.2"/>
    </reaction>
</comment>
<dbReference type="GO" id="GO:0010133">
    <property type="term" value="P:L-proline catabolic process to L-glutamate"/>
    <property type="evidence" value="ECO:0007669"/>
    <property type="project" value="TreeGrafter"/>
</dbReference>
<organism evidence="8 9">
    <name type="scientific">Passalora fulva</name>
    <name type="common">Tomato leaf mold</name>
    <name type="synonym">Cladosporium fulvum</name>
    <dbReference type="NCBI Taxonomy" id="5499"/>
    <lineage>
        <taxon>Eukaryota</taxon>
        <taxon>Fungi</taxon>
        <taxon>Dikarya</taxon>
        <taxon>Ascomycota</taxon>
        <taxon>Pezizomycotina</taxon>
        <taxon>Dothideomycetes</taxon>
        <taxon>Dothideomycetidae</taxon>
        <taxon>Mycosphaerellales</taxon>
        <taxon>Mycosphaerellaceae</taxon>
        <taxon>Fulvia</taxon>
    </lineage>
</organism>
<dbReference type="SUPFAM" id="SSF51730">
    <property type="entry name" value="FAD-linked oxidoreductase"/>
    <property type="match status" value="1"/>
</dbReference>
<evidence type="ECO:0000256" key="4">
    <source>
        <dbReference type="ARBA" id="ARBA00023062"/>
    </source>
</evidence>
<dbReference type="Gene3D" id="3.20.20.220">
    <property type="match status" value="1"/>
</dbReference>
<gene>
    <name evidence="8" type="ORF">CLAFUR5_04161</name>
</gene>
<dbReference type="InterPro" id="IPR029041">
    <property type="entry name" value="FAD-linked_oxidoreductase-like"/>
</dbReference>
<proteinExistence type="inferred from homology"/>
<dbReference type="AlphaFoldDB" id="A0A9Q8P8F1"/>
<dbReference type="GeneID" id="71984039"/>
<accession>A0A9Q8P8F1</accession>
<keyword evidence="3 5" id="KW-0560">Oxidoreductase</keyword>
<evidence type="ECO:0000313" key="9">
    <source>
        <dbReference type="Proteomes" id="UP000756132"/>
    </source>
</evidence>
<dbReference type="InterPro" id="IPR015659">
    <property type="entry name" value="Proline_oxidase"/>
</dbReference>
<evidence type="ECO:0000256" key="1">
    <source>
        <dbReference type="ARBA" id="ARBA00005869"/>
    </source>
</evidence>
<evidence type="ECO:0000256" key="2">
    <source>
        <dbReference type="ARBA" id="ARBA00012695"/>
    </source>
</evidence>
<feature type="compositionally biased region" description="Polar residues" evidence="6">
    <location>
        <begin position="18"/>
        <end position="29"/>
    </location>
</feature>
<dbReference type="OMA" id="QFCAGEK"/>
<dbReference type="EMBL" id="CP090166">
    <property type="protein sequence ID" value="UJO16816.1"/>
    <property type="molecule type" value="Genomic_DNA"/>
</dbReference>
<keyword evidence="9" id="KW-1185">Reference proteome</keyword>
<feature type="region of interest" description="Disordered" evidence="6">
    <location>
        <begin position="18"/>
        <end position="70"/>
    </location>
</feature>
<dbReference type="Pfam" id="PF01619">
    <property type="entry name" value="Pro_dh"/>
    <property type="match status" value="1"/>
</dbReference>
<dbReference type="GO" id="GO:0005739">
    <property type="term" value="C:mitochondrion"/>
    <property type="evidence" value="ECO:0007669"/>
    <property type="project" value="TreeGrafter"/>
</dbReference>
<keyword evidence="5" id="KW-0285">Flavoprotein</keyword>
<dbReference type="RefSeq" id="XP_047761182.1">
    <property type="nucleotide sequence ID" value="XM_047903309.1"/>
</dbReference>
<dbReference type="KEGG" id="ffu:CLAFUR5_04161"/>
<dbReference type="OrthoDB" id="5464at2759"/>
<evidence type="ECO:0000256" key="6">
    <source>
        <dbReference type="SAM" id="MobiDB-lite"/>
    </source>
</evidence>
<evidence type="ECO:0000256" key="3">
    <source>
        <dbReference type="ARBA" id="ARBA00023002"/>
    </source>
</evidence>
<comment type="function">
    <text evidence="5">Converts proline to delta-1-pyrroline-5-carboxylate.</text>
</comment>